<protein>
    <recommendedName>
        <fullName evidence="1">DUF7674 domain-containing protein</fullName>
    </recommendedName>
</protein>
<accession>A0ABQ3Y416</accession>
<gene>
    <name evidence="2" type="ORF">Ade02nite_33820</name>
</gene>
<keyword evidence="3" id="KW-1185">Reference proteome</keyword>
<comment type="caution">
    <text evidence="2">The sequence shown here is derived from an EMBL/GenBank/DDBJ whole genome shotgun (WGS) entry which is preliminary data.</text>
</comment>
<organism evidence="2 3">
    <name type="scientific">Paractinoplanes deccanensis</name>
    <dbReference type="NCBI Taxonomy" id="113561"/>
    <lineage>
        <taxon>Bacteria</taxon>
        <taxon>Bacillati</taxon>
        <taxon>Actinomycetota</taxon>
        <taxon>Actinomycetes</taxon>
        <taxon>Micromonosporales</taxon>
        <taxon>Micromonosporaceae</taxon>
        <taxon>Paractinoplanes</taxon>
    </lineage>
</organism>
<sequence length="138" mass="14981">MSDYVPSPVAVAAMRRLVASVAGTGPILEEHVNDNDEVLPHLLIADLRRWFVDAVVAGNARGVTDFLAAIEVLYASEDPDTRNVMEVSFMEDLLALPDANEQAAIEVLQLRAGPRTREGLIATYTYLHPPGDEARPAS</sequence>
<proteinExistence type="predicted"/>
<dbReference type="Proteomes" id="UP000609879">
    <property type="component" value="Unassembled WGS sequence"/>
</dbReference>
<name>A0ABQ3Y416_9ACTN</name>
<dbReference type="RefSeq" id="WP_203763576.1">
    <property type="nucleotide sequence ID" value="NZ_BAAABO010000012.1"/>
</dbReference>
<evidence type="ECO:0000313" key="2">
    <source>
        <dbReference type="EMBL" id="GID74741.1"/>
    </source>
</evidence>
<dbReference type="InterPro" id="IPR056091">
    <property type="entry name" value="DUF7674"/>
</dbReference>
<reference evidence="2 3" key="1">
    <citation type="submission" date="2021-01" db="EMBL/GenBank/DDBJ databases">
        <title>Whole genome shotgun sequence of Actinoplanes deccanensis NBRC 13994.</title>
        <authorList>
            <person name="Komaki H."/>
            <person name="Tamura T."/>
        </authorList>
    </citation>
    <scope>NUCLEOTIDE SEQUENCE [LARGE SCALE GENOMIC DNA]</scope>
    <source>
        <strain evidence="2 3">NBRC 13994</strain>
    </source>
</reference>
<dbReference type="EMBL" id="BOMI01000064">
    <property type="protein sequence ID" value="GID74741.1"/>
    <property type="molecule type" value="Genomic_DNA"/>
</dbReference>
<feature type="domain" description="DUF7674" evidence="1">
    <location>
        <begin position="27"/>
        <end position="100"/>
    </location>
</feature>
<dbReference type="Pfam" id="PF24722">
    <property type="entry name" value="DUF7674"/>
    <property type="match status" value="1"/>
</dbReference>
<evidence type="ECO:0000259" key="1">
    <source>
        <dbReference type="Pfam" id="PF24722"/>
    </source>
</evidence>
<evidence type="ECO:0000313" key="3">
    <source>
        <dbReference type="Proteomes" id="UP000609879"/>
    </source>
</evidence>